<dbReference type="EMBL" id="JHEG04000001">
    <property type="protein sequence ID" value="KAF3890537.1"/>
    <property type="molecule type" value="Genomic_DNA"/>
</dbReference>
<keyword evidence="4" id="KW-1185">Reference proteome</keyword>
<comment type="caution">
    <text evidence="3">The sequence shown here is derived from an EMBL/GenBank/DDBJ whole genome shotgun (WGS) entry which is preliminary data.</text>
</comment>
<reference evidence="2" key="2">
    <citation type="submission" date="2019-11" db="EMBL/GenBank/DDBJ databases">
        <title>Improved Assembly of Tolypothrix boutellei genome.</title>
        <authorList>
            <person name="Sarangi A.N."/>
            <person name="Mukherjee M."/>
            <person name="Ghosh S."/>
            <person name="Singh D."/>
            <person name="Das A."/>
            <person name="Kant S."/>
            <person name="Prusty A."/>
            <person name="Tripathy S."/>
        </authorList>
    </citation>
    <scope>NUCLEOTIDE SEQUENCE</scope>
    <source>
        <strain evidence="2">VB521301</strain>
    </source>
</reference>
<evidence type="ECO:0000256" key="1">
    <source>
        <dbReference type="SAM" id="MobiDB-lite"/>
    </source>
</evidence>
<accession>A0A0C1NH37</accession>
<sequence>MPSWRLRLLCRSAKRGSKQSTRLHSQPEVGNERGKIEPVVETVLPMLGTISVVEDAITPKMFLVSLVAIEIATIQTLVLLVQADVTKGEKQYRTDNEPIYDDNSQMSDLSWN</sequence>
<proteinExistence type="predicted"/>
<reference evidence="3" key="1">
    <citation type="journal article" date="2015" name="Genome Announc.">
        <title>Draft Genome Sequence of Tolypothrix boutellei Strain VB521301.</title>
        <authorList>
            <person name="Chandrababunaidu M.M."/>
            <person name="Singh D."/>
            <person name="Sen D."/>
            <person name="Bhan S."/>
            <person name="Das S."/>
            <person name="Gupta A."/>
            <person name="Adhikary S.P."/>
            <person name="Tripathy S."/>
        </authorList>
    </citation>
    <scope>NUCLEOTIDE SEQUENCE</scope>
    <source>
        <strain evidence="3">VB521301</strain>
    </source>
</reference>
<organism evidence="3">
    <name type="scientific">Tolypothrix bouteillei VB521301</name>
    <dbReference type="NCBI Taxonomy" id="1479485"/>
    <lineage>
        <taxon>Bacteria</taxon>
        <taxon>Bacillati</taxon>
        <taxon>Cyanobacteriota</taxon>
        <taxon>Cyanophyceae</taxon>
        <taxon>Nostocales</taxon>
        <taxon>Tolypothrichaceae</taxon>
        <taxon>Tolypothrix</taxon>
    </lineage>
</organism>
<evidence type="ECO:0000313" key="3">
    <source>
        <dbReference type="EMBL" id="KIE12146.1"/>
    </source>
</evidence>
<dbReference type="AlphaFoldDB" id="A0A0C1NH37"/>
<feature type="region of interest" description="Disordered" evidence="1">
    <location>
        <begin position="13"/>
        <end position="35"/>
    </location>
</feature>
<feature type="region of interest" description="Disordered" evidence="1">
    <location>
        <begin position="91"/>
        <end position="112"/>
    </location>
</feature>
<feature type="compositionally biased region" description="Polar residues" evidence="1">
    <location>
        <begin position="102"/>
        <end position="112"/>
    </location>
</feature>
<dbReference type="EMBL" id="JHEG02000037">
    <property type="protein sequence ID" value="KIE12146.1"/>
    <property type="molecule type" value="Genomic_DNA"/>
</dbReference>
<evidence type="ECO:0000313" key="2">
    <source>
        <dbReference type="EMBL" id="KAF3890537.1"/>
    </source>
</evidence>
<protein>
    <submittedName>
        <fullName evidence="3">Uncharacterized protein</fullName>
    </submittedName>
</protein>
<dbReference type="RefSeq" id="WP_137986199.1">
    <property type="nucleotide sequence ID" value="NZ_JHEG04000001.1"/>
</dbReference>
<dbReference type="Proteomes" id="UP000029738">
    <property type="component" value="Unassembled WGS sequence"/>
</dbReference>
<gene>
    <name evidence="3" type="ORF">DA73_0211245</name>
    <name evidence="2" type="ORF">DA73_0400037610</name>
</gene>
<evidence type="ECO:0000313" key="4">
    <source>
        <dbReference type="Proteomes" id="UP000029738"/>
    </source>
</evidence>
<name>A0A0C1NH37_9CYAN</name>